<keyword evidence="1" id="KW-1133">Transmembrane helix</keyword>
<feature type="transmembrane region" description="Helical" evidence="1">
    <location>
        <begin position="221"/>
        <end position="240"/>
    </location>
</feature>
<feature type="transmembrane region" description="Helical" evidence="1">
    <location>
        <begin position="246"/>
        <end position="265"/>
    </location>
</feature>
<accession>A0A368KD79</accession>
<dbReference type="OrthoDB" id="5295665at2"/>
<feature type="transmembrane region" description="Helical" evidence="1">
    <location>
        <begin position="357"/>
        <end position="375"/>
    </location>
</feature>
<feature type="transmembrane region" description="Helical" evidence="1">
    <location>
        <begin position="114"/>
        <end position="137"/>
    </location>
</feature>
<feature type="transmembrane region" description="Helical" evidence="1">
    <location>
        <begin position="381"/>
        <end position="399"/>
    </location>
</feature>
<comment type="caution">
    <text evidence="2">The sequence shown here is derived from an EMBL/GenBank/DDBJ whole genome shotgun (WGS) entry which is preliminary data.</text>
</comment>
<evidence type="ECO:0000256" key="1">
    <source>
        <dbReference type="SAM" id="Phobius"/>
    </source>
</evidence>
<gene>
    <name evidence="2" type="ORF">DEO45_14725</name>
</gene>
<sequence length="417" mass="43668">MARLALDRAPAASLPRRFLLSAPAWGMLAGALLLVDGDALLRTRWQPGTLALAHVFALGVLGNVMFGSVLQFLPAAAGVRVRGGARLGPPLHAAFNLGVLLLVAGLHQGWRGGLFGAGVLLPLAFAMLAAMTLPGLVQAAGQRLLRIGMGAAIGAGTAVALLGSMLALGLAGRWASPAPAWVDVHAGWGVLGWVIVLLASVARVVMPMFQGTAAADARLQSLWLGSAWLALLGASGGRLAGADGRWLASAVALHALLFAIAALWLQWHASRQRRGPLVWSWRAGLIALALAALALAFDVRGGLLAAALGLGVALPLLLLGMAMEIVPFVDWIELHRRCGRGVQLPGVQRLLPDGDKFGVLLAQLPLLLLPAAALWPRPWLARAAGLALLLAWLAAWSALRSVRRRADDFLLKVERRP</sequence>
<proteinExistence type="predicted"/>
<dbReference type="EMBL" id="QFWQ01000009">
    <property type="protein sequence ID" value="RCS28945.1"/>
    <property type="molecule type" value="Genomic_DNA"/>
</dbReference>
<dbReference type="RefSeq" id="WP_114345123.1">
    <property type="nucleotide sequence ID" value="NZ_QFWQ01000009.1"/>
</dbReference>
<protein>
    <submittedName>
        <fullName evidence="2">Uncharacterized protein</fullName>
    </submittedName>
</protein>
<name>A0A368KD79_9GAMM</name>
<feature type="transmembrane region" description="Helical" evidence="1">
    <location>
        <begin position="18"/>
        <end position="35"/>
    </location>
</feature>
<feature type="transmembrane region" description="Helical" evidence="1">
    <location>
        <begin position="190"/>
        <end position="209"/>
    </location>
</feature>
<feature type="transmembrane region" description="Helical" evidence="1">
    <location>
        <begin position="277"/>
        <end position="297"/>
    </location>
</feature>
<feature type="transmembrane region" description="Helical" evidence="1">
    <location>
        <begin position="149"/>
        <end position="170"/>
    </location>
</feature>
<dbReference type="AlphaFoldDB" id="A0A368KD79"/>
<evidence type="ECO:0000313" key="2">
    <source>
        <dbReference type="EMBL" id="RCS28945.1"/>
    </source>
</evidence>
<keyword evidence="1" id="KW-0812">Transmembrane</keyword>
<feature type="transmembrane region" description="Helical" evidence="1">
    <location>
        <begin position="91"/>
        <end position="108"/>
    </location>
</feature>
<keyword evidence="3" id="KW-1185">Reference proteome</keyword>
<feature type="transmembrane region" description="Helical" evidence="1">
    <location>
        <begin position="303"/>
        <end position="326"/>
    </location>
</feature>
<evidence type="ECO:0000313" key="3">
    <source>
        <dbReference type="Proteomes" id="UP000252387"/>
    </source>
</evidence>
<keyword evidence="1" id="KW-0472">Membrane</keyword>
<organism evidence="2 3">
    <name type="scientific">Rhodanobacter denitrificans</name>
    <dbReference type="NCBI Taxonomy" id="666685"/>
    <lineage>
        <taxon>Bacteria</taxon>
        <taxon>Pseudomonadati</taxon>
        <taxon>Pseudomonadota</taxon>
        <taxon>Gammaproteobacteria</taxon>
        <taxon>Lysobacterales</taxon>
        <taxon>Rhodanobacteraceae</taxon>
        <taxon>Rhodanobacter</taxon>
    </lineage>
</organism>
<reference evidence="2 3" key="1">
    <citation type="submission" date="2018-05" db="EMBL/GenBank/DDBJ databases">
        <title>Draft genome sequence of Rhodanobacter denitrificans Yn1 isolated from gold copper mine.</title>
        <authorList>
            <person name="Yang N."/>
            <person name="Mazhar H.S."/>
            <person name="Rensing C."/>
        </authorList>
    </citation>
    <scope>NUCLEOTIDE SEQUENCE [LARGE SCALE GENOMIC DNA]</scope>
    <source>
        <strain evidence="2 3">Yn1</strain>
    </source>
</reference>
<feature type="transmembrane region" description="Helical" evidence="1">
    <location>
        <begin position="55"/>
        <end position="79"/>
    </location>
</feature>
<dbReference type="Proteomes" id="UP000252387">
    <property type="component" value="Unassembled WGS sequence"/>
</dbReference>